<comment type="caution">
    <text evidence="3">The sequence shown here is derived from an EMBL/GenBank/DDBJ whole genome shotgun (WGS) entry which is preliminary data.</text>
</comment>
<reference evidence="3 4" key="1">
    <citation type="submission" date="2014-04" db="EMBL/GenBank/DDBJ databases">
        <title>Comparative Genomics of Cryptosporidium Species.</title>
        <authorList>
            <person name="Silva J.C."/>
            <person name="Su Q."/>
            <person name="Chalmers R."/>
            <person name="Chibucos M.C."/>
            <person name="Elwin K."/>
            <person name="Godinez A."/>
            <person name="Guo F."/>
            <person name="Huynh K."/>
            <person name="Orvis J."/>
            <person name="Ott S."/>
            <person name="Sadzewicz L."/>
            <person name="Sengamalay N."/>
            <person name="Shetty A."/>
            <person name="Sun M."/>
            <person name="Tallon L."/>
            <person name="Xiao L."/>
            <person name="Zhang H."/>
            <person name="Fraser C.M."/>
            <person name="Zhu G."/>
            <person name="Kissinger J."/>
            <person name="Widmer G."/>
        </authorList>
    </citation>
    <scope>NUCLEOTIDE SEQUENCE [LARGE SCALE GENOMIC DNA]</scope>
    <source>
        <strain evidence="3 4">UKMEL1</strain>
    </source>
</reference>
<evidence type="ECO:0000256" key="2">
    <source>
        <dbReference type="SAM" id="SignalP"/>
    </source>
</evidence>
<dbReference type="VEuPathDB" id="CryptoDB:CmeUKMEL1_12435"/>
<accession>A0A2P4Z340</accession>
<dbReference type="Proteomes" id="UP000236928">
    <property type="component" value="Unassembled WGS sequence"/>
</dbReference>
<keyword evidence="2" id="KW-0732">Signal</keyword>
<feature type="transmembrane region" description="Helical" evidence="1">
    <location>
        <begin position="606"/>
        <end position="626"/>
    </location>
</feature>
<dbReference type="OrthoDB" id="341395at2759"/>
<evidence type="ECO:0008006" key="5">
    <source>
        <dbReference type="Google" id="ProtNLM"/>
    </source>
</evidence>
<dbReference type="AlphaFoldDB" id="A0A2P4Z340"/>
<keyword evidence="1" id="KW-0812">Transmembrane</keyword>
<feature type="chain" id="PRO_5015162050" description="Integral membrane protein" evidence="2">
    <location>
        <begin position="24"/>
        <end position="691"/>
    </location>
</feature>
<proteinExistence type="predicted"/>
<dbReference type="EMBL" id="JIBK01000044">
    <property type="protein sequence ID" value="POM84446.1"/>
    <property type="molecule type" value="Genomic_DNA"/>
</dbReference>
<gene>
    <name evidence="3" type="ORF">CmeUKMEL1_12435</name>
</gene>
<evidence type="ECO:0000313" key="4">
    <source>
        <dbReference type="Proteomes" id="UP000236928"/>
    </source>
</evidence>
<keyword evidence="4" id="KW-1185">Reference proteome</keyword>
<name>A0A2P4Z340_9CRYT</name>
<keyword evidence="1" id="KW-0472">Membrane</keyword>
<sequence>MIKSKYWYWTLTLVLLIIQVVLGQNEKFNRLVASYATGIDEMFYPFIPQLFLMMGREQVISNLFNSFDVVIEKYPGTANLWMFESIKGEIREIKNSMIENTLNLGDKYNIKFAGDNKFKSFQDFQRDLLIYFQEFGLERAFKIHNEIEEIRKKLMDYKTSNNVKILEQVEYRWNFLMNTLEFVYKSEGDKNGELRRKINQSIANHFIMIETQRKTEFDVRNFDSDFSNKFWDGHLSNYKLLALFHEYSIQQINLLYKQKLIWLRIHLTVGIIDSEGFLNKVHKSASNTMVHSISLTSLQYLYQIKDRIDFFLLNESYLDQLLDIYDNLSIAMNRWMGQTLVLDDLQYLYTHLKIECLDIRKTLINFFDRVKQYGQSDLIVLNKNRRRNKKIGKKKSKFLTYLPIEWDISTNLENDLLSLIREIEIWNMKKHPKVKRSGRSGDLLIFREMITSKVNMELEEEILKNDSLYEDYTEFYLYLERIEQRYMTFVRKSIVFLNELESTSKDCQTLYFSASQAGNLIYEIVASEILKTSNRSGRINMNSSKQLKSLIKDLEFVKESIDTVKKTEEDSDATDILGESISDEDFIYVPGTVGSFKKSQTTSGYLIFRISVIVGLLIVAIILYIYKDKILVKKFDNSEESEIYERYCSRVSLDEIEFNSSQNGENKIVMKKNKYYKVDNKSGNIILKQQK</sequence>
<protein>
    <recommendedName>
        <fullName evidence="5">Integral membrane protein</fullName>
    </recommendedName>
</protein>
<organism evidence="3 4">
    <name type="scientific">Cryptosporidium meleagridis</name>
    <dbReference type="NCBI Taxonomy" id="93969"/>
    <lineage>
        <taxon>Eukaryota</taxon>
        <taxon>Sar</taxon>
        <taxon>Alveolata</taxon>
        <taxon>Apicomplexa</taxon>
        <taxon>Conoidasida</taxon>
        <taxon>Coccidia</taxon>
        <taxon>Eucoccidiorida</taxon>
        <taxon>Eimeriorina</taxon>
        <taxon>Cryptosporidiidae</taxon>
        <taxon>Cryptosporidium</taxon>
    </lineage>
</organism>
<feature type="signal peptide" evidence="2">
    <location>
        <begin position="1"/>
        <end position="23"/>
    </location>
</feature>
<evidence type="ECO:0000256" key="1">
    <source>
        <dbReference type="SAM" id="Phobius"/>
    </source>
</evidence>
<keyword evidence="1" id="KW-1133">Transmembrane helix</keyword>
<evidence type="ECO:0000313" key="3">
    <source>
        <dbReference type="EMBL" id="POM84446.1"/>
    </source>
</evidence>